<proteinExistence type="predicted"/>
<dbReference type="EMBL" id="QXGL01000002">
    <property type="protein sequence ID" value="RSX53625.1"/>
    <property type="molecule type" value="Genomic_DNA"/>
</dbReference>
<accession>A0A430FL41</accession>
<name>A0A430FL41_9BIFI</name>
<keyword evidence="2" id="KW-1185">Reference proteome</keyword>
<reference evidence="1 2" key="1">
    <citation type="submission" date="2018-09" db="EMBL/GenBank/DDBJ databases">
        <title>Characterization of the phylogenetic diversity of five novel species belonging to the genus Bifidobacterium.</title>
        <authorList>
            <person name="Lugli G.A."/>
            <person name="Duranti S."/>
            <person name="Milani C."/>
        </authorList>
    </citation>
    <scope>NUCLEOTIDE SEQUENCE [LARGE SCALE GENOMIC DNA]</scope>
    <source>
        <strain evidence="1 2">2034B</strain>
    </source>
</reference>
<protein>
    <submittedName>
        <fullName evidence="1">Uncharacterized protein</fullName>
    </submittedName>
</protein>
<comment type="caution">
    <text evidence="1">The sequence shown here is derived from an EMBL/GenBank/DDBJ whole genome shotgun (WGS) entry which is preliminary data.</text>
</comment>
<evidence type="ECO:0000313" key="2">
    <source>
        <dbReference type="Proteomes" id="UP000287533"/>
    </source>
</evidence>
<sequence>MLIPDSHAHKVAFRGQVYGHGADWCAVYVSRSIVELLVLSPILSEQEFIDAAVFDAIARLQNWVH</sequence>
<dbReference type="Proteomes" id="UP000287533">
    <property type="component" value="Unassembled WGS sequence"/>
</dbReference>
<gene>
    <name evidence="1" type="ORF">D2E25_0948</name>
</gene>
<organism evidence="1 2">
    <name type="scientific">Bifidobacterium goeldii</name>
    <dbReference type="NCBI Taxonomy" id="2306975"/>
    <lineage>
        <taxon>Bacteria</taxon>
        <taxon>Bacillati</taxon>
        <taxon>Actinomycetota</taxon>
        <taxon>Actinomycetes</taxon>
        <taxon>Bifidobacteriales</taxon>
        <taxon>Bifidobacteriaceae</taxon>
        <taxon>Bifidobacterium</taxon>
    </lineage>
</organism>
<dbReference type="AlphaFoldDB" id="A0A430FL41"/>
<evidence type="ECO:0000313" key="1">
    <source>
        <dbReference type="EMBL" id="RSX53625.1"/>
    </source>
</evidence>